<gene>
    <name evidence="1" type="ordered locus">HEAR0696</name>
</gene>
<proteinExistence type="predicted"/>
<keyword evidence="2" id="KW-1185">Reference proteome</keyword>
<evidence type="ECO:0000313" key="2">
    <source>
        <dbReference type="Proteomes" id="UP000006697"/>
    </source>
</evidence>
<reference evidence="1 2" key="1">
    <citation type="journal article" date="2007" name="PLoS Genet.">
        <title>A tale of two oxidation states: bacterial colonization of arsenic-rich environments.</title>
        <authorList>
            <person name="Muller D."/>
            <person name="Medigue C."/>
            <person name="Koechler S."/>
            <person name="Barbe V."/>
            <person name="Barakat M."/>
            <person name="Talla E."/>
            <person name="Bonnefoy V."/>
            <person name="Krin E."/>
            <person name="Arsene-Ploetze F."/>
            <person name="Carapito C."/>
            <person name="Chandler M."/>
            <person name="Cournoyer B."/>
            <person name="Cruveiller S."/>
            <person name="Dossat C."/>
            <person name="Duval S."/>
            <person name="Heymann M."/>
            <person name="Leize E."/>
            <person name="Lieutaud A."/>
            <person name="Lievremont D."/>
            <person name="Makita Y."/>
            <person name="Mangenot S."/>
            <person name="Nitschke W."/>
            <person name="Ortet P."/>
            <person name="Perdrial N."/>
            <person name="Schoepp B."/>
            <person name="Siguier N."/>
            <person name="Simeonova D.D."/>
            <person name="Rouy Z."/>
            <person name="Segurens B."/>
            <person name="Turlin E."/>
            <person name="Vallenet D."/>
            <person name="Van Dorsselaer A."/>
            <person name="Weiss S."/>
            <person name="Weissenbach J."/>
            <person name="Lett M.C."/>
            <person name="Danchin A."/>
            <person name="Bertin P.N."/>
        </authorList>
    </citation>
    <scope>NUCLEOTIDE SEQUENCE [LARGE SCALE GENOMIC DNA]</scope>
    <source>
        <strain evidence="2">ULPAs1</strain>
    </source>
</reference>
<dbReference type="AlphaFoldDB" id="A4G303"/>
<protein>
    <submittedName>
        <fullName evidence="1">Uncharacterized protein</fullName>
    </submittedName>
</protein>
<evidence type="ECO:0000313" key="1">
    <source>
        <dbReference type="EMBL" id="CAL60890.1"/>
    </source>
</evidence>
<dbReference type="STRING" id="204773.HEAR0696"/>
<accession>A4G303</accession>
<organism evidence="1 2">
    <name type="scientific">Herminiimonas arsenicoxydans</name>
    <dbReference type="NCBI Taxonomy" id="204773"/>
    <lineage>
        <taxon>Bacteria</taxon>
        <taxon>Pseudomonadati</taxon>
        <taxon>Pseudomonadota</taxon>
        <taxon>Betaproteobacteria</taxon>
        <taxon>Burkholderiales</taxon>
        <taxon>Oxalobacteraceae</taxon>
        <taxon>Herminiimonas</taxon>
    </lineage>
</organism>
<dbReference type="KEGG" id="har:HEAR0696"/>
<sequence length="63" mass="7012">MDKHIKLCEVDIGTKPPVALKPACTDIRSLAYQCNDPQRHIHPQTIADAAIPNTRRPLNIQLA</sequence>
<name>A4G303_HERAR</name>
<dbReference type="EMBL" id="CU207211">
    <property type="protein sequence ID" value="CAL60890.1"/>
    <property type="molecule type" value="Genomic_DNA"/>
</dbReference>
<dbReference type="HOGENOM" id="CLU_2879757_0_0_4"/>
<dbReference type="Proteomes" id="UP000006697">
    <property type="component" value="Chromosome"/>
</dbReference>